<evidence type="ECO:0000259" key="4">
    <source>
        <dbReference type="Pfam" id="PF01923"/>
    </source>
</evidence>
<evidence type="ECO:0000256" key="3">
    <source>
        <dbReference type="ARBA" id="ARBA00022840"/>
    </source>
</evidence>
<protein>
    <recommendedName>
        <fullName evidence="4">Cobalamin adenosyltransferase-like domain-containing protein</fullName>
    </recommendedName>
</protein>
<evidence type="ECO:0000256" key="2">
    <source>
        <dbReference type="ARBA" id="ARBA00022741"/>
    </source>
</evidence>
<dbReference type="OrthoDB" id="6118511at2"/>
<dbReference type="EMBL" id="LTAO01000023">
    <property type="protein sequence ID" value="KYG29240.1"/>
    <property type="molecule type" value="Genomic_DNA"/>
</dbReference>
<evidence type="ECO:0000256" key="1">
    <source>
        <dbReference type="ARBA" id="ARBA00022679"/>
    </source>
</evidence>
<dbReference type="AlphaFoldDB" id="A0A162DD39"/>
<reference evidence="5" key="1">
    <citation type="submission" date="2016-02" db="EMBL/GenBank/DDBJ databases">
        <title>Genome sequence of Bacillus trypoxylicola KCTC 13244(T).</title>
        <authorList>
            <person name="Jeong H."/>
            <person name="Park S.-H."/>
            <person name="Choi S.-K."/>
        </authorList>
    </citation>
    <scope>NUCLEOTIDE SEQUENCE [LARGE SCALE GENOMIC DNA]</scope>
    <source>
        <strain evidence="5">KCTC 13244</strain>
    </source>
</reference>
<dbReference type="STRING" id="519424.AZF04_06865"/>
<organism evidence="5 6">
    <name type="scientific">Alkalihalobacillus trypoxylicola</name>
    <dbReference type="NCBI Taxonomy" id="519424"/>
    <lineage>
        <taxon>Bacteria</taxon>
        <taxon>Bacillati</taxon>
        <taxon>Bacillota</taxon>
        <taxon>Bacilli</taxon>
        <taxon>Bacillales</taxon>
        <taxon>Bacillaceae</taxon>
        <taxon>Alkalihalobacillus</taxon>
    </lineage>
</organism>
<dbReference type="Pfam" id="PF01923">
    <property type="entry name" value="Cob_adeno_trans"/>
    <property type="match status" value="1"/>
</dbReference>
<dbReference type="Gene3D" id="1.20.1200.10">
    <property type="entry name" value="Cobalamin adenosyltransferase-like"/>
    <property type="match status" value="1"/>
</dbReference>
<evidence type="ECO:0000313" key="6">
    <source>
        <dbReference type="Proteomes" id="UP000075806"/>
    </source>
</evidence>
<feature type="domain" description="Cobalamin adenosyltransferase-like" evidence="4">
    <location>
        <begin position="25"/>
        <end position="153"/>
    </location>
</feature>
<dbReference type="RefSeq" id="WP_061949060.1">
    <property type="nucleotide sequence ID" value="NZ_LTAO01000023.1"/>
</dbReference>
<keyword evidence="1" id="KW-0808">Transferase</keyword>
<sequence length="180" mass="20528">MKKDARYLCYPYMRESASTVDFEIQTDSLTTKVGQAAARVKHIPKLYESLMEIMPMVYHLNGSVRGKLAITEADLERLSAIYDDYVHIVQDQIKQFLLPQGSEAACALHVCRSDAKKSVRALHKVSLEREVPNLLFDYTHLLANVFFVMAVYANKVEGVPEIPFQSKSYPERKLKRGESK</sequence>
<comment type="caution">
    <text evidence="5">The sequence shown here is derived from an EMBL/GenBank/DDBJ whole genome shotgun (WGS) entry which is preliminary data.</text>
</comment>
<keyword evidence="3" id="KW-0067">ATP-binding</keyword>
<dbReference type="Proteomes" id="UP000075806">
    <property type="component" value="Unassembled WGS sequence"/>
</dbReference>
<name>A0A162DD39_9BACI</name>
<dbReference type="SUPFAM" id="SSF89028">
    <property type="entry name" value="Cobalamin adenosyltransferase-like"/>
    <property type="match status" value="1"/>
</dbReference>
<evidence type="ECO:0000313" key="5">
    <source>
        <dbReference type="EMBL" id="KYG29240.1"/>
    </source>
</evidence>
<proteinExistence type="predicted"/>
<accession>A0A162DD39</accession>
<keyword evidence="2" id="KW-0547">Nucleotide-binding</keyword>
<keyword evidence="6" id="KW-1185">Reference proteome</keyword>
<dbReference type="GO" id="GO:0016740">
    <property type="term" value="F:transferase activity"/>
    <property type="evidence" value="ECO:0007669"/>
    <property type="project" value="UniProtKB-KW"/>
</dbReference>
<dbReference type="InterPro" id="IPR036451">
    <property type="entry name" value="CblAdoTrfase-like_sf"/>
</dbReference>
<gene>
    <name evidence="5" type="ORF">AZF04_06865</name>
</gene>
<dbReference type="InterPro" id="IPR016030">
    <property type="entry name" value="CblAdoTrfase-like"/>
</dbReference>
<dbReference type="GO" id="GO:0005524">
    <property type="term" value="F:ATP binding"/>
    <property type="evidence" value="ECO:0007669"/>
    <property type="project" value="UniProtKB-KW"/>
</dbReference>